<proteinExistence type="predicted"/>
<reference evidence="1 2" key="1">
    <citation type="journal article" date="2018" name="Nat. Biotechnol.">
        <title>A standardized bacterial taxonomy based on genome phylogeny substantially revises the tree of life.</title>
        <authorList>
            <person name="Parks D.H."/>
            <person name="Chuvochina M."/>
            <person name="Waite D.W."/>
            <person name="Rinke C."/>
            <person name="Skarshewski A."/>
            <person name="Chaumeil P.A."/>
            <person name="Hugenholtz P."/>
        </authorList>
    </citation>
    <scope>NUCLEOTIDE SEQUENCE [LARGE SCALE GENOMIC DNA]</scope>
    <source>
        <strain evidence="1">UBA9375</strain>
    </source>
</reference>
<dbReference type="AlphaFoldDB" id="A0A3D3R6S0"/>
<protein>
    <submittedName>
        <fullName evidence="1">Uncharacterized protein</fullName>
    </submittedName>
</protein>
<name>A0A3D3R6S0_9PLAN</name>
<comment type="caution">
    <text evidence="1">The sequence shown here is derived from an EMBL/GenBank/DDBJ whole genome shotgun (WGS) entry which is preliminary data.</text>
</comment>
<organism evidence="1 2">
    <name type="scientific">Gimesia maris</name>
    <dbReference type="NCBI Taxonomy" id="122"/>
    <lineage>
        <taxon>Bacteria</taxon>
        <taxon>Pseudomonadati</taxon>
        <taxon>Planctomycetota</taxon>
        <taxon>Planctomycetia</taxon>
        <taxon>Planctomycetales</taxon>
        <taxon>Planctomycetaceae</taxon>
        <taxon>Gimesia</taxon>
    </lineage>
</organism>
<accession>A0A3D3R6S0</accession>
<evidence type="ECO:0000313" key="2">
    <source>
        <dbReference type="Proteomes" id="UP000263642"/>
    </source>
</evidence>
<gene>
    <name evidence="1" type="ORF">DIT97_16275</name>
</gene>
<dbReference type="EMBL" id="DQAY01000098">
    <property type="protein sequence ID" value="HCO24505.1"/>
    <property type="molecule type" value="Genomic_DNA"/>
</dbReference>
<evidence type="ECO:0000313" key="1">
    <source>
        <dbReference type="EMBL" id="HCO24505.1"/>
    </source>
</evidence>
<sequence>MSKITLNPHTEFFKYFISRIVSTNQKMLFHELKLELDGERLCVRGRTSSYYALQSLLSIVRQMFAGKSCSTTCPVHLWIQVGKEQRVFEAHFKQREETRS</sequence>
<dbReference type="Proteomes" id="UP000263642">
    <property type="component" value="Unassembled WGS sequence"/>
</dbReference>